<keyword evidence="1" id="KW-0805">Transcription regulation</keyword>
<dbReference type="PANTHER" id="PTHR43280:SF2">
    <property type="entry name" value="HTH-TYPE TRANSCRIPTIONAL REGULATOR EXSA"/>
    <property type="match status" value="1"/>
</dbReference>
<dbReference type="InterPro" id="IPR018060">
    <property type="entry name" value="HTH_AraC"/>
</dbReference>
<evidence type="ECO:0000313" key="6">
    <source>
        <dbReference type="Proteomes" id="UP000198901"/>
    </source>
</evidence>
<keyword evidence="3" id="KW-0804">Transcription</keyword>
<dbReference type="EMBL" id="FNGS01000002">
    <property type="protein sequence ID" value="SDL39680.1"/>
    <property type="molecule type" value="Genomic_DNA"/>
</dbReference>
<feature type="domain" description="HTH araC/xylS-type" evidence="4">
    <location>
        <begin position="190"/>
        <end position="295"/>
    </location>
</feature>
<reference evidence="5 6" key="1">
    <citation type="submission" date="2016-10" db="EMBL/GenBank/DDBJ databases">
        <authorList>
            <person name="de Groot N.N."/>
        </authorList>
    </citation>
    <scope>NUCLEOTIDE SEQUENCE [LARGE SCALE GENOMIC DNA]</scope>
    <source>
        <strain evidence="5 6">DSM 21668</strain>
    </source>
</reference>
<dbReference type="GO" id="GO:0043565">
    <property type="term" value="F:sequence-specific DNA binding"/>
    <property type="evidence" value="ECO:0007669"/>
    <property type="project" value="InterPro"/>
</dbReference>
<dbReference type="PROSITE" id="PS01124">
    <property type="entry name" value="HTH_ARAC_FAMILY_2"/>
    <property type="match status" value="1"/>
</dbReference>
<evidence type="ECO:0000256" key="3">
    <source>
        <dbReference type="ARBA" id="ARBA00023163"/>
    </source>
</evidence>
<dbReference type="PRINTS" id="PR00032">
    <property type="entry name" value="HTHARAC"/>
</dbReference>
<gene>
    <name evidence="5" type="ORF">SAMN04488090_0712</name>
</gene>
<dbReference type="AlphaFoldDB" id="A0A1G9JQ48"/>
<dbReference type="Pfam" id="PF12833">
    <property type="entry name" value="HTH_18"/>
    <property type="match status" value="1"/>
</dbReference>
<evidence type="ECO:0000256" key="2">
    <source>
        <dbReference type="ARBA" id="ARBA00023125"/>
    </source>
</evidence>
<evidence type="ECO:0000256" key="1">
    <source>
        <dbReference type="ARBA" id="ARBA00023015"/>
    </source>
</evidence>
<dbReference type="Proteomes" id="UP000198901">
    <property type="component" value="Unassembled WGS sequence"/>
</dbReference>
<dbReference type="STRING" id="563176.SAMN04488090_0712"/>
<dbReference type="OrthoDB" id="2600165at2"/>
<dbReference type="InterPro" id="IPR020449">
    <property type="entry name" value="Tscrpt_reg_AraC-type_HTH"/>
</dbReference>
<dbReference type="PANTHER" id="PTHR43280">
    <property type="entry name" value="ARAC-FAMILY TRANSCRIPTIONAL REGULATOR"/>
    <property type="match status" value="1"/>
</dbReference>
<dbReference type="GO" id="GO:0003700">
    <property type="term" value="F:DNA-binding transcription factor activity"/>
    <property type="evidence" value="ECO:0007669"/>
    <property type="project" value="InterPro"/>
</dbReference>
<accession>A0A1G9JQ48</accession>
<proteinExistence type="predicted"/>
<dbReference type="SUPFAM" id="SSF46689">
    <property type="entry name" value="Homeodomain-like"/>
    <property type="match status" value="1"/>
</dbReference>
<organism evidence="5 6">
    <name type="scientific">Siphonobacter aquaeclarae</name>
    <dbReference type="NCBI Taxonomy" id="563176"/>
    <lineage>
        <taxon>Bacteria</taxon>
        <taxon>Pseudomonadati</taxon>
        <taxon>Bacteroidota</taxon>
        <taxon>Cytophagia</taxon>
        <taxon>Cytophagales</taxon>
        <taxon>Cytophagaceae</taxon>
        <taxon>Siphonobacter</taxon>
    </lineage>
</organism>
<keyword evidence="6" id="KW-1185">Reference proteome</keyword>
<dbReference type="SMART" id="SM00342">
    <property type="entry name" value="HTH_ARAC"/>
    <property type="match status" value="1"/>
</dbReference>
<dbReference type="RefSeq" id="WP_093197897.1">
    <property type="nucleotide sequence ID" value="NZ_FNGS01000002.1"/>
</dbReference>
<dbReference type="Gene3D" id="1.10.10.60">
    <property type="entry name" value="Homeodomain-like"/>
    <property type="match status" value="2"/>
</dbReference>
<name>A0A1G9JQ48_9BACT</name>
<sequence length="298" mass="34174">MKVFDDLADYNKYLNLSNPMHPLMDSRICKQTIPNFPAQSAEIQVNLFKIAFKKNFSGDIRYGSGKYNTENGLMLFSEPGQVVSWDTLTFWDGYAFVFHPSLIKRNPIAGQISRYKYFSYEIDDALFLTAEEEETITWLFTRIHMELLNNKADANVEVVLSLLNVVLTYAETYYERQFRDHQAPSHSILSKVKQLLQDHYNNLSQPAKGVPTVSALAAKLNLSPNYLTDLVRQETGKNTITLIHDYVIEQAEILLTQTDMNVQDVAYQLGFDNVPYFSRLFKKSTGKSPVEIRNQGKV</sequence>
<protein>
    <submittedName>
        <fullName evidence="5">AraC-type DNA-binding protein</fullName>
    </submittedName>
</protein>
<evidence type="ECO:0000259" key="4">
    <source>
        <dbReference type="PROSITE" id="PS01124"/>
    </source>
</evidence>
<keyword evidence="2 5" id="KW-0238">DNA-binding</keyword>
<dbReference type="InterPro" id="IPR009057">
    <property type="entry name" value="Homeodomain-like_sf"/>
</dbReference>
<evidence type="ECO:0000313" key="5">
    <source>
        <dbReference type="EMBL" id="SDL39680.1"/>
    </source>
</evidence>